<accession>A0A1G2KUD3</accession>
<evidence type="ECO:0008006" key="3">
    <source>
        <dbReference type="Google" id="ProtNLM"/>
    </source>
</evidence>
<dbReference type="AlphaFoldDB" id="A0A1G2KUD3"/>
<dbReference type="SUPFAM" id="SSF53067">
    <property type="entry name" value="Actin-like ATPase domain"/>
    <property type="match status" value="1"/>
</dbReference>
<dbReference type="EMBL" id="MHQL01000041">
    <property type="protein sequence ID" value="OHA02232.1"/>
    <property type="molecule type" value="Genomic_DNA"/>
</dbReference>
<protein>
    <recommendedName>
        <fullName evidence="3">SHS2 domain-containing protein</fullName>
    </recommendedName>
</protein>
<evidence type="ECO:0000313" key="1">
    <source>
        <dbReference type="EMBL" id="OHA02232.1"/>
    </source>
</evidence>
<proteinExistence type="predicted"/>
<name>A0A1G2KUD3_9BACT</name>
<comment type="caution">
    <text evidence="1">The sequence shown here is derived from an EMBL/GenBank/DDBJ whole genome shotgun (WGS) entry which is preliminary data.</text>
</comment>
<evidence type="ECO:0000313" key="2">
    <source>
        <dbReference type="Proteomes" id="UP000177811"/>
    </source>
</evidence>
<reference evidence="1 2" key="1">
    <citation type="journal article" date="2016" name="Nat. Commun.">
        <title>Thousands of microbial genomes shed light on interconnected biogeochemical processes in an aquifer system.</title>
        <authorList>
            <person name="Anantharaman K."/>
            <person name="Brown C.T."/>
            <person name="Hug L.A."/>
            <person name="Sharon I."/>
            <person name="Castelle C.J."/>
            <person name="Probst A.J."/>
            <person name="Thomas B.C."/>
            <person name="Singh A."/>
            <person name="Wilkins M.J."/>
            <person name="Karaoz U."/>
            <person name="Brodie E.L."/>
            <person name="Williams K.H."/>
            <person name="Hubbard S.S."/>
            <person name="Banfield J.F."/>
        </authorList>
    </citation>
    <scope>NUCLEOTIDE SEQUENCE [LARGE SCALE GENOMIC DNA]</scope>
</reference>
<organism evidence="1 2">
    <name type="scientific">Candidatus Sungbacteria bacterium RIFCSPHIGHO2_02_FULL_51_29</name>
    <dbReference type="NCBI Taxonomy" id="1802273"/>
    <lineage>
        <taxon>Bacteria</taxon>
        <taxon>Candidatus Sungiibacteriota</taxon>
    </lineage>
</organism>
<dbReference type="Proteomes" id="UP000177811">
    <property type="component" value="Unassembled WGS sequence"/>
</dbReference>
<dbReference type="Gene3D" id="3.30.420.40">
    <property type="match status" value="1"/>
</dbReference>
<gene>
    <name evidence="1" type="ORF">A3C16_04000</name>
</gene>
<dbReference type="InterPro" id="IPR043129">
    <property type="entry name" value="ATPase_NBD"/>
</dbReference>
<sequence length="389" mass="43865">MFFSQFLRSWRRGAKPSDLRLVIDIGSLSIKTVLYRKKGDTVEIIRRLASRFPQRKDALGAVSFINQYLRETIFGFIKELRVMPDQVLVGFSSDFILSAVDTLRVERPNRNKRISEDELVMLYKKGVEALMKKDEKYVLVDSFPLVITVDGYEIFDTKEAVRGSEIEIKTFGLFMAHEYWEQFRHLHKILGGLNVKYISNQLVNALSLPKLLGVDTGFFIDIGGMATEITFLDRGKIAFIDRIHYGGDSATQELLAMRNGYMEAETLKRQYSDGIAPEMLRGRIGDACKKVAAEWRAKFLGSLSANFGFIASDKIFVFGGGAALPEMRAELMDQSLFKDFAFSDNVSVVFLEAEKITPPEFSGEKLTSSSEITLVSLMIHSLAGATLHR</sequence>